<evidence type="ECO:0000256" key="9">
    <source>
        <dbReference type="PROSITE-ProRule" id="PRU00277"/>
    </source>
</evidence>
<dbReference type="SUPFAM" id="SSF54534">
    <property type="entry name" value="FKBP-like"/>
    <property type="match status" value="1"/>
</dbReference>
<comment type="caution">
    <text evidence="12">The sequence shown here is derived from an EMBL/GenBank/DDBJ whole genome shotgun (WGS) entry which is preliminary data.</text>
</comment>
<comment type="function">
    <text evidence="8">Also involved in hydrogenase metallocenter assembly, probably by participating in the nickel insertion step. This function in hydrogenase biosynthesis requires chaperone activity and the presence of the metal-binding domain, but not PPIase activity.</text>
</comment>
<evidence type="ECO:0000313" key="13">
    <source>
        <dbReference type="Proteomes" id="UP000623842"/>
    </source>
</evidence>
<dbReference type="EMBL" id="BNCK01000012">
    <property type="protein sequence ID" value="GHG05924.1"/>
    <property type="molecule type" value="Genomic_DNA"/>
</dbReference>
<sequence>MKITENKVVQFHYTLKDEAGEQIESSIGNDPLAYLHGHKNMIVGVENALNDKEAGEKFSVTVAPAEGYGERDENAVQRVPVKHLQGAKKWKPGMQAVVHTEQGARQVTVLKAGRFMADVDVNHPLAGKTLTFDLEVVDVRDATEEEISHGHAHGVGGHHH</sequence>
<evidence type="ECO:0000259" key="11">
    <source>
        <dbReference type="PROSITE" id="PS50059"/>
    </source>
</evidence>
<evidence type="ECO:0000256" key="3">
    <source>
        <dbReference type="ARBA" id="ARBA00006577"/>
    </source>
</evidence>
<dbReference type="AlphaFoldDB" id="A0A919BQ79"/>
<evidence type="ECO:0000256" key="8">
    <source>
        <dbReference type="ARBA" id="ARBA00037071"/>
    </source>
</evidence>
<evidence type="ECO:0000256" key="5">
    <source>
        <dbReference type="ARBA" id="ARBA00023110"/>
    </source>
</evidence>
<dbReference type="GO" id="GO:0042026">
    <property type="term" value="P:protein refolding"/>
    <property type="evidence" value="ECO:0007669"/>
    <property type="project" value="UniProtKB-ARBA"/>
</dbReference>
<evidence type="ECO:0000313" key="12">
    <source>
        <dbReference type="EMBL" id="GHG05924.1"/>
    </source>
</evidence>
<dbReference type="PANTHER" id="PTHR47861:SF3">
    <property type="entry name" value="FKBP-TYPE PEPTIDYL-PROLYL CIS-TRANS ISOMERASE SLYD"/>
    <property type="match status" value="1"/>
</dbReference>
<evidence type="ECO:0000256" key="7">
    <source>
        <dbReference type="ARBA" id="ARBA00023235"/>
    </source>
</evidence>
<keyword evidence="5 9" id="KW-0697">Rotamase</keyword>
<dbReference type="PROSITE" id="PS50059">
    <property type="entry name" value="FKBP_PPIASE"/>
    <property type="match status" value="1"/>
</dbReference>
<keyword evidence="4" id="KW-0963">Cytoplasm</keyword>
<organism evidence="12 13">
    <name type="scientific">Thalassotalea marina</name>
    <dbReference type="NCBI Taxonomy" id="1673741"/>
    <lineage>
        <taxon>Bacteria</taxon>
        <taxon>Pseudomonadati</taxon>
        <taxon>Pseudomonadota</taxon>
        <taxon>Gammaproteobacteria</taxon>
        <taxon>Alteromonadales</taxon>
        <taxon>Colwelliaceae</taxon>
        <taxon>Thalassotalea</taxon>
    </lineage>
</organism>
<comment type="subcellular location">
    <subcellularLocation>
        <location evidence="2">Cytoplasm</location>
    </subcellularLocation>
</comment>
<feature type="domain" description="PPIase FKBP-type" evidence="11">
    <location>
        <begin position="6"/>
        <end position="80"/>
    </location>
</feature>
<dbReference type="Proteomes" id="UP000623842">
    <property type="component" value="Unassembled WGS sequence"/>
</dbReference>
<reference evidence="12" key="1">
    <citation type="journal article" date="2014" name="Int. J. Syst. Evol. Microbiol.">
        <title>Complete genome sequence of Corynebacterium casei LMG S-19264T (=DSM 44701T), isolated from a smear-ripened cheese.</title>
        <authorList>
            <consortium name="US DOE Joint Genome Institute (JGI-PGF)"/>
            <person name="Walter F."/>
            <person name="Albersmeier A."/>
            <person name="Kalinowski J."/>
            <person name="Ruckert C."/>
        </authorList>
    </citation>
    <scope>NUCLEOTIDE SEQUENCE</scope>
    <source>
        <strain evidence="12">KCTC 42731</strain>
    </source>
</reference>
<proteinExistence type="inferred from homology"/>
<name>A0A919BQ79_9GAMM</name>
<evidence type="ECO:0000256" key="1">
    <source>
        <dbReference type="ARBA" id="ARBA00000971"/>
    </source>
</evidence>
<evidence type="ECO:0000256" key="2">
    <source>
        <dbReference type="ARBA" id="ARBA00004496"/>
    </source>
</evidence>
<dbReference type="InterPro" id="IPR001179">
    <property type="entry name" value="PPIase_FKBP_dom"/>
</dbReference>
<evidence type="ECO:0000256" key="10">
    <source>
        <dbReference type="RuleBase" id="RU003915"/>
    </source>
</evidence>
<keyword evidence="6" id="KW-0143">Chaperone</keyword>
<gene>
    <name evidence="12" type="ORF">GCM10017161_39370</name>
</gene>
<comment type="similarity">
    <text evidence="3 10">Belongs to the FKBP-type PPIase family.</text>
</comment>
<keyword evidence="7 9" id="KW-0413">Isomerase</keyword>
<protein>
    <recommendedName>
        <fullName evidence="10">Peptidyl-prolyl cis-trans isomerase</fullName>
        <ecNumber evidence="10">5.2.1.8</ecNumber>
    </recommendedName>
</protein>
<dbReference type="EC" id="5.2.1.8" evidence="10"/>
<accession>A0A919BQ79</accession>
<dbReference type="GO" id="GO:0005737">
    <property type="term" value="C:cytoplasm"/>
    <property type="evidence" value="ECO:0007669"/>
    <property type="project" value="UniProtKB-SubCell"/>
</dbReference>
<dbReference type="Gene3D" id="3.10.50.40">
    <property type="match status" value="1"/>
</dbReference>
<evidence type="ECO:0000256" key="4">
    <source>
        <dbReference type="ARBA" id="ARBA00022490"/>
    </source>
</evidence>
<dbReference type="PANTHER" id="PTHR47861">
    <property type="entry name" value="FKBP-TYPE PEPTIDYL-PROLYL CIS-TRANS ISOMERASE SLYD"/>
    <property type="match status" value="1"/>
</dbReference>
<keyword evidence="13" id="KW-1185">Reference proteome</keyword>
<dbReference type="GO" id="GO:0003755">
    <property type="term" value="F:peptidyl-prolyl cis-trans isomerase activity"/>
    <property type="evidence" value="ECO:0007669"/>
    <property type="project" value="UniProtKB-UniRule"/>
</dbReference>
<reference evidence="12" key="2">
    <citation type="submission" date="2020-09" db="EMBL/GenBank/DDBJ databases">
        <authorList>
            <person name="Sun Q."/>
            <person name="Kim S."/>
        </authorList>
    </citation>
    <scope>NUCLEOTIDE SEQUENCE</scope>
    <source>
        <strain evidence="12">KCTC 42731</strain>
    </source>
</reference>
<evidence type="ECO:0000256" key="6">
    <source>
        <dbReference type="ARBA" id="ARBA00023186"/>
    </source>
</evidence>
<dbReference type="RefSeq" id="WP_189774264.1">
    <property type="nucleotide sequence ID" value="NZ_BNCK01000012.1"/>
</dbReference>
<comment type="catalytic activity">
    <reaction evidence="1 9 10">
        <text>[protein]-peptidylproline (omega=180) = [protein]-peptidylproline (omega=0)</text>
        <dbReference type="Rhea" id="RHEA:16237"/>
        <dbReference type="Rhea" id="RHEA-COMP:10747"/>
        <dbReference type="Rhea" id="RHEA-COMP:10748"/>
        <dbReference type="ChEBI" id="CHEBI:83833"/>
        <dbReference type="ChEBI" id="CHEBI:83834"/>
        <dbReference type="EC" id="5.2.1.8"/>
    </reaction>
</comment>
<dbReference type="InterPro" id="IPR046357">
    <property type="entry name" value="PPIase_dom_sf"/>
</dbReference>
<dbReference type="Pfam" id="PF00254">
    <property type="entry name" value="FKBP_C"/>
    <property type="match status" value="1"/>
</dbReference>